<comment type="catalytic activity">
    <reaction evidence="12">
        <text>2,5-diamino-6-hydroxy-4-(5-phosphoribosylamino)-pyrimidine + H2O + H(+) = 5-amino-6-(5-phospho-D-ribosylamino)uracil + NH4(+)</text>
        <dbReference type="Rhea" id="RHEA:21868"/>
        <dbReference type="ChEBI" id="CHEBI:15377"/>
        <dbReference type="ChEBI" id="CHEBI:15378"/>
        <dbReference type="ChEBI" id="CHEBI:28938"/>
        <dbReference type="ChEBI" id="CHEBI:58453"/>
        <dbReference type="ChEBI" id="CHEBI:58614"/>
        <dbReference type="EC" id="3.5.4.26"/>
    </reaction>
</comment>
<protein>
    <recommendedName>
        <fullName evidence="12">Riboflavin biosynthesis protein RibD</fullName>
    </recommendedName>
    <domain>
        <recommendedName>
            <fullName evidence="12">Diaminohydroxyphosphoribosylaminopyrimidine deaminase</fullName>
            <shortName evidence="12">DRAP deaminase</shortName>
            <ecNumber evidence="12">3.5.4.26</ecNumber>
        </recommendedName>
        <alternativeName>
            <fullName evidence="12">Riboflavin-specific deaminase</fullName>
        </alternativeName>
    </domain>
    <domain>
        <recommendedName>
            <fullName evidence="12">5-amino-6-(5-phosphoribosylamino)uracil reductase</fullName>
            <ecNumber evidence="12">1.1.1.193</ecNumber>
        </recommendedName>
        <alternativeName>
            <fullName evidence="12">HTP reductase</fullName>
        </alternativeName>
    </domain>
</protein>
<dbReference type="GO" id="GO:0009231">
    <property type="term" value="P:riboflavin biosynthetic process"/>
    <property type="evidence" value="ECO:0007669"/>
    <property type="project" value="UniProtKB-UniPathway"/>
</dbReference>
<organism evidence="17 18">
    <name type="scientific">Isosphaera pallida (strain ATCC 43644 / DSM 9630 / IS1B)</name>
    <dbReference type="NCBI Taxonomy" id="575540"/>
    <lineage>
        <taxon>Bacteria</taxon>
        <taxon>Pseudomonadati</taxon>
        <taxon>Planctomycetota</taxon>
        <taxon>Planctomycetia</taxon>
        <taxon>Isosphaerales</taxon>
        <taxon>Isosphaeraceae</taxon>
        <taxon>Isosphaera</taxon>
    </lineage>
</organism>
<comment type="function">
    <text evidence="1 12">Converts 2,5-diamino-6-(ribosylamino)-4(3h)-pyrimidinone 5'-phosphate into 5-amino-6-(ribosylamino)-2,4(1h,3h)-pyrimidinedione 5'-phosphate.</text>
</comment>
<dbReference type="PANTHER" id="PTHR38011:SF7">
    <property type="entry name" value="2,5-DIAMINO-6-RIBOSYLAMINO-4(3H)-PYRIMIDINONE 5'-PHOSPHATE REDUCTASE"/>
    <property type="match status" value="1"/>
</dbReference>
<reference key="1">
    <citation type="submission" date="2010-11" db="EMBL/GenBank/DDBJ databases">
        <title>The complete sequence of chromosome of Isophaera pallida ATCC 43644.</title>
        <authorList>
            <consortium name="US DOE Joint Genome Institute (JGI-PGF)"/>
            <person name="Lucas S."/>
            <person name="Copeland A."/>
            <person name="Lapidus A."/>
            <person name="Bruce D."/>
            <person name="Goodwin L."/>
            <person name="Pitluck S."/>
            <person name="Kyrpides N."/>
            <person name="Mavromatis K."/>
            <person name="Pagani I."/>
            <person name="Ivanova N."/>
            <person name="Saunders E."/>
            <person name="Brettin T."/>
            <person name="Detter J.C."/>
            <person name="Han C."/>
            <person name="Tapia R."/>
            <person name="Land M."/>
            <person name="Hauser L."/>
            <person name="Markowitz V."/>
            <person name="Cheng J.-F."/>
            <person name="Hugenholtz P."/>
            <person name="Woyke T."/>
            <person name="Wu D."/>
            <person name="Eisen J.A."/>
        </authorList>
    </citation>
    <scope>NUCLEOTIDE SEQUENCE</scope>
    <source>
        <strain>ATCC 43644</strain>
    </source>
</reference>
<evidence type="ECO:0000313" key="17">
    <source>
        <dbReference type="EMBL" id="ADV61345.1"/>
    </source>
</evidence>
<evidence type="ECO:0000259" key="16">
    <source>
        <dbReference type="PROSITE" id="PS51747"/>
    </source>
</evidence>
<keyword evidence="12 17" id="KW-0378">Hydrolase</keyword>
<keyword evidence="9 12" id="KW-0521">NADP</keyword>
<comment type="similarity">
    <text evidence="4 12">In the N-terminal section; belongs to the cytidine and deoxycytidylate deaminase family.</text>
</comment>
<evidence type="ECO:0000256" key="2">
    <source>
        <dbReference type="ARBA" id="ARBA00004882"/>
    </source>
</evidence>
<dbReference type="AlphaFoldDB" id="E8R1S3"/>
<feature type="binding site" evidence="14">
    <location>
        <position position="180"/>
    </location>
    <ligand>
        <name>substrate</name>
    </ligand>
</feature>
<dbReference type="EC" id="1.1.1.193" evidence="12"/>
<feature type="active site" description="Proton donor" evidence="13">
    <location>
        <position position="46"/>
    </location>
</feature>
<feature type="binding site" evidence="14">
    <location>
        <position position="166"/>
    </location>
    <ligand>
        <name>NADP(+)</name>
        <dbReference type="ChEBI" id="CHEBI:58349"/>
    </ligand>
</feature>
<dbReference type="CDD" id="cd01284">
    <property type="entry name" value="Riboflavin_deaminase-reductase"/>
    <property type="match status" value="1"/>
</dbReference>
<feature type="domain" description="CMP/dCMP-type deaminase" evidence="16">
    <location>
        <begin position="1"/>
        <end position="119"/>
    </location>
</feature>
<feature type="binding site" evidence="14">
    <location>
        <position position="196"/>
    </location>
    <ligand>
        <name>NADP(+)</name>
        <dbReference type="ChEBI" id="CHEBI:58349"/>
    </ligand>
</feature>
<evidence type="ECO:0000256" key="13">
    <source>
        <dbReference type="PIRSR" id="PIRSR006769-1"/>
    </source>
</evidence>
<comment type="cofactor">
    <cofactor evidence="12 15">
        <name>Zn(2+)</name>
        <dbReference type="ChEBI" id="CHEBI:29105"/>
    </cofactor>
    <text evidence="12 15">Binds 1 zinc ion.</text>
</comment>
<dbReference type="InterPro" id="IPR004794">
    <property type="entry name" value="Eubact_RibD"/>
</dbReference>
<dbReference type="EC" id="3.5.4.26" evidence="12"/>
<evidence type="ECO:0000256" key="15">
    <source>
        <dbReference type="PIRSR" id="PIRSR006769-3"/>
    </source>
</evidence>
<dbReference type="SUPFAM" id="SSF53597">
    <property type="entry name" value="Dihydrofolate reductase-like"/>
    <property type="match status" value="1"/>
</dbReference>
<accession>E8R1S3</accession>
<dbReference type="GO" id="GO:0050661">
    <property type="term" value="F:NADP binding"/>
    <property type="evidence" value="ECO:0007669"/>
    <property type="project" value="InterPro"/>
</dbReference>
<feature type="binding site" evidence="14">
    <location>
        <position position="203"/>
    </location>
    <ligand>
        <name>substrate</name>
    </ligand>
</feature>
<dbReference type="PIRSF" id="PIRSF006769">
    <property type="entry name" value="RibD"/>
    <property type="match status" value="1"/>
</dbReference>
<feature type="binding site" evidence="14">
    <location>
        <position position="192"/>
    </location>
    <ligand>
        <name>NADP(+)</name>
        <dbReference type="ChEBI" id="CHEBI:58349"/>
    </ligand>
</feature>
<dbReference type="GO" id="GO:0008703">
    <property type="term" value="F:5-amino-6-(5-phosphoribosylamino)uracil reductase activity"/>
    <property type="evidence" value="ECO:0007669"/>
    <property type="project" value="UniProtKB-EC"/>
</dbReference>
<dbReference type="InterPro" id="IPR050765">
    <property type="entry name" value="Riboflavin_Biosynth_HTPR"/>
</dbReference>
<dbReference type="Gene3D" id="3.40.430.10">
    <property type="entry name" value="Dihydrofolate Reductase, subunit A"/>
    <property type="match status" value="1"/>
</dbReference>
<keyword evidence="11" id="KW-0511">Multifunctional enzyme</keyword>
<evidence type="ECO:0000256" key="7">
    <source>
        <dbReference type="ARBA" id="ARBA00022723"/>
    </source>
</evidence>
<dbReference type="GO" id="GO:0008835">
    <property type="term" value="F:diaminohydroxyphosphoribosylaminopyrimidine deaminase activity"/>
    <property type="evidence" value="ECO:0007669"/>
    <property type="project" value="UniProtKB-EC"/>
</dbReference>
<evidence type="ECO:0000256" key="6">
    <source>
        <dbReference type="ARBA" id="ARBA00022619"/>
    </source>
</evidence>
<gene>
    <name evidence="17" type="ordered locus">Isop_0754</name>
</gene>
<feature type="binding site" evidence="14">
    <location>
        <position position="200"/>
    </location>
    <ligand>
        <name>substrate</name>
    </ligand>
</feature>
<dbReference type="NCBIfam" id="TIGR00227">
    <property type="entry name" value="ribD_Cterm"/>
    <property type="match status" value="1"/>
</dbReference>
<evidence type="ECO:0000256" key="12">
    <source>
        <dbReference type="PIRNR" id="PIRNR006769"/>
    </source>
</evidence>
<reference evidence="17 18" key="2">
    <citation type="journal article" date="2011" name="Stand. Genomic Sci.">
        <title>Complete genome sequence of Isosphaera pallida type strain (IS1B).</title>
        <authorList>
            <consortium name="US DOE Joint Genome Institute (JGI-PGF)"/>
            <person name="Goker M."/>
            <person name="Cleland D."/>
            <person name="Saunders E."/>
            <person name="Lapidus A."/>
            <person name="Nolan M."/>
            <person name="Lucas S."/>
            <person name="Hammon N."/>
            <person name="Deshpande S."/>
            <person name="Cheng J.F."/>
            <person name="Tapia R."/>
            <person name="Han C."/>
            <person name="Goodwin L."/>
            <person name="Pitluck S."/>
            <person name="Liolios K."/>
            <person name="Pagani I."/>
            <person name="Ivanova N."/>
            <person name="Mavromatis K."/>
            <person name="Pati A."/>
            <person name="Chen A."/>
            <person name="Palaniappan K."/>
            <person name="Land M."/>
            <person name="Hauser L."/>
            <person name="Chang Y.J."/>
            <person name="Jeffries C.D."/>
            <person name="Detter J.C."/>
            <person name="Beck B."/>
            <person name="Woyke T."/>
            <person name="Bristow J."/>
            <person name="Eisen J.A."/>
            <person name="Markowitz V."/>
            <person name="Hugenholtz P."/>
            <person name="Kyrpides N.C."/>
            <person name="Klenk H.P."/>
        </authorList>
    </citation>
    <scope>NUCLEOTIDE SEQUENCE [LARGE SCALE GENOMIC DNA]</scope>
    <source>
        <strain evidence="18">ATCC 43644 / DSM 9630 / IS1B</strain>
    </source>
</reference>
<evidence type="ECO:0000313" key="18">
    <source>
        <dbReference type="Proteomes" id="UP000008631"/>
    </source>
</evidence>
<feature type="binding site" evidence="15">
    <location>
        <position position="44"/>
    </location>
    <ligand>
        <name>Zn(2+)</name>
        <dbReference type="ChEBI" id="CHEBI:29105"/>
        <note>catalytic</note>
    </ligand>
</feature>
<evidence type="ECO:0000256" key="10">
    <source>
        <dbReference type="ARBA" id="ARBA00023002"/>
    </source>
</evidence>
<dbReference type="NCBIfam" id="TIGR00326">
    <property type="entry name" value="eubact_ribD"/>
    <property type="match status" value="1"/>
</dbReference>
<dbReference type="PROSITE" id="PS00903">
    <property type="entry name" value="CYT_DCMP_DEAMINASES_1"/>
    <property type="match status" value="1"/>
</dbReference>
<dbReference type="UniPathway" id="UPA00275">
    <property type="reaction ID" value="UER00401"/>
</dbReference>
<dbReference type="InterPro" id="IPR002125">
    <property type="entry name" value="CMP_dCMP_dom"/>
</dbReference>
<keyword evidence="8 12" id="KW-0862">Zinc</keyword>
<dbReference type="eggNOG" id="COG1985">
    <property type="taxonomic scope" value="Bacteria"/>
</dbReference>
<evidence type="ECO:0000256" key="1">
    <source>
        <dbReference type="ARBA" id="ARBA00002151"/>
    </source>
</evidence>
<dbReference type="FunCoup" id="E8R1S3">
    <property type="interactions" value="418"/>
</dbReference>
<dbReference type="PANTHER" id="PTHR38011">
    <property type="entry name" value="DIHYDROFOLATE REDUCTASE FAMILY PROTEIN (AFU_ORTHOLOGUE AFUA_8G06820)"/>
    <property type="match status" value="1"/>
</dbReference>
<dbReference type="Proteomes" id="UP000008631">
    <property type="component" value="Chromosome"/>
</dbReference>
<evidence type="ECO:0000256" key="11">
    <source>
        <dbReference type="ARBA" id="ARBA00023268"/>
    </source>
</evidence>
<feature type="binding site" evidence="15">
    <location>
        <position position="80"/>
    </location>
    <ligand>
        <name>Zn(2+)</name>
        <dbReference type="ChEBI" id="CHEBI:29105"/>
        <note>catalytic</note>
    </ligand>
</feature>
<evidence type="ECO:0000256" key="14">
    <source>
        <dbReference type="PIRSR" id="PIRSR006769-2"/>
    </source>
</evidence>
<dbReference type="Pfam" id="PF01872">
    <property type="entry name" value="RibD_C"/>
    <property type="match status" value="1"/>
</dbReference>
<evidence type="ECO:0000256" key="5">
    <source>
        <dbReference type="ARBA" id="ARBA00007417"/>
    </source>
</evidence>
<dbReference type="InterPro" id="IPR011549">
    <property type="entry name" value="RibD_C"/>
</dbReference>
<dbReference type="InterPro" id="IPR016192">
    <property type="entry name" value="APOBEC/CMP_deaminase_Zn-bd"/>
</dbReference>
<keyword evidence="18" id="KW-1185">Reference proteome</keyword>
<comment type="similarity">
    <text evidence="5 12">In the C-terminal section; belongs to the HTP reductase family.</text>
</comment>
<evidence type="ECO:0000256" key="9">
    <source>
        <dbReference type="ARBA" id="ARBA00022857"/>
    </source>
</evidence>
<dbReference type="PROSITE" id="PS51747">
    <property type="entry name" value="CYT_DCMP_DEAMINASES_2"/>
    <property type="match status" value="1"/>
</dbReference>
<evidence type="ECO:0000256" key="4">
    <source>
        <dbReference type="ARBA" id="ARBA00005259"/>
    </source>
</evidence>
<dbReference type="STRING" id="575540.Isop_0754"/>
<name>E8R1S3_ISOPI</name>
<comment type="pathway">
    <text evidence="3 12">Cofactor biosynthesis; riboflavin biosynthesis; 5-amino-6-(D-ribitylamino)uracil from GTP: step 3/4.</text>
</comment>
<keyword evidence="6 12" id="KW-0686">Riboflavin biosynthesis</keyword>
<feature type="binding site" evidence="14">
    <location>
        <begin position="297"/>
        <end position="303"/>
    </location>
    <ligand>
        <name>NADP(+)</name>
        <dbReference type="ChEBI" id="CHEBI:58349"/>
    </ligand>
</feature>
<sequence length="387" mass="41329">MRLALALAERGRGHVEPNPMVGALIVRGGEVVGRGWHRRFGGPHAEVEALRSLSDPALARGATLFVTLEPCCHVGKTPPCTQAILEAGITRVVAAMADPFPKVAGGGLAALRAAGVEVCHGLEETAARRLNAAYLKQVLIGRPYVTAKWAMTLDGKTAAATGDSRWISNERSRARVHELRGRMDAIVVGIGTALADDPLLTVRPPGPRTPTRIVLDSQARLPLSSRLVRTIDQAPLWLVHRPDAPADRLSALERAGVKLFAPQVEDMERHRTSGVPIVPLLDELGREGMTHLLVEGGGRVAGAFFDAGAIDALEVFIAPRVIGGTARFAPLLGQGRPLMAQAARFIESRLEILDGDLRLVGRFAHAWLDETEPPAFSADGREADGSD</sequence>
<comment type="pathway">
    <text evidence="2 12">Cofactor biosynthesis; riboflavin biosynthesis; 5-amino-6-(D-ribitylamino)uracil from GTP: step 2/4.</text>
</comment>
<dbReference type="EMBL" id="CP002353">
    <property type="protein sequence ID" value="ADV61345.1"/>
    <property type="molecule type" value="Genomic_DNA"/>
</dbReference>
<dbReference type="InterPro" id="IPR024072">
    <property type="entry name" value="DHFR-like_dom_sf"/>
</dbReference>
<feature type="binding site" evidence="14">
    <location>
        <position position="164"/>
    </location>
    <ligand>
        <name>substrate</name>
    </ligand>
</feature>
<keyword evidence="7 12" id="KW-0479">Metal-binding</keyword>
<dbReference type="Gene3D" id="3.40.140.10">
    <property type="entry name" value="Cytidine Deaminase, domain 2"/>
    <property type="match status" value="1"/>
</dbReference>
<dbReference type="HOGENOM" id="CLU_036590_1_2_0"/>
<evidence type="ECO:0000256" key="8">
    <source>
        <dbReference type="ARBA" id="ARBA00022833"/>
    </source>
</evidence>
<feature type="binding site" evidence="15">
    <location>
        <position position="71"/>
    </location>
    <ligand>
        <name>Zn(2+)</name>
        <dbReference type="ChEBI" id="CHEBI:29105"/>
        <note>catalytic</note>
    </ligand>
</feature>
<dbReference type="InParanoid" id="E8R1S3"/>
<evidence type="ECO:0000256" key="3">
    <source>
        <dbReference type="ARBA" id="ARBA00004910"/>
    </source>
</evidence>
<keyword evidence="10 12" id="KW-0560">Oxidoreductase</keyword>
<dbReference type="KEGG" id="ipa:Isop_0754"/>
<proteinExistence type="inferred from homology"/>
<dbReference type="InterPro" id="IPR016193">
    <property type="entry name" value="Cytidine_deaminase-like"/>
</dbReference>
<comment type="catalytic activity">
    <reaction evidence="12">
        <text>5-amino-6-(5-phospho-D-ribitylamino)uracil + NADP(+) = 5-amino-6-(5-phospho-D-ribosylamino)uracil + NADPH + H(+)</text>
        <dbReference type="Rhea" id="RHEA:17845"/>
        <dbReference type="ChEBI" id="CHEBI:15378"/>
        <dbReference type="ChEBI" id="CHEBI:57783"/>
        <dbReference type="ChEBI" id="CHEBI:58349"/>
        <dbReference type="ChEBI" id="CHEBI:58421"/>
        <dbReference type="ChEBI" id="CHEBI:58453"/>
        <dbReference type="EC" id="1.1.1.193"/>
    </reaction>
</comment>
<feature type="binding site" evidence="14">
    <location>
        <position position="150"/>
    </location>
    <ligand>
        <name>NADP(+)</name>
        <dbReference type="ChEBI" id="CHEBI:58349"/>
    </ligand>
</feature>
<dbReference type="InterPro" id="IPR002734">
    <property type="entry name" value="RibDG_C"/>
</dbReference>
<dbReference type="GO" id="GO:0008270">
    <property type="term" value="F:zinc ion binding"/>
    <property type="evidence" value="ECO:0007669"/>
    <property type="project" value="InterPro"/>
</dbReference>
<feature type="binding site" evidence="14">
    <location>
        <position position="217"/>
    </location>
    <ligand>
        <name>NADP(+)</name>
        <dbReference type="ChEBI" id="CHEBI:58349"/>
    </ligand>
</feature>
<feature type="binding site" evidence="14">
    <location>
        <position position="295"/>
    </location>
    <ligand>
        <name>substrate</name>
    </ligand>
</feature>
<dbReference type="eggNOG" id="COG0117">
    <property type="taxonomic scope" value="Bacteria"/>
</dbReference>
<dbReference type="SUPFAM" id="SSF53927">
    <property type="entry name" value="Cytidine deaminase-like"/>
    <property type="match status" value="1"/>
</dbReference>
<dbReference type="Pfam" id="PF00383">
    <property type="entry name" value="dCMP_cyt_deam_1"/>
    <property type="match status" value="1"/>
</dbReference>